<accession>A0AAD8B3M4</accession>
<organism evidence="1 2">
    <name type="scientific">Biomphalaria pfeifferi</name>
    <name type="common">Bloodfluke planorb</name>
    <name type="synonym">Freshwater snail</name>
    <dbReference type="NCBI Taxonomy" id="112525"/>
    <lineage>
        <taxon>Eukaryota</taxon>
        <taxon>Metazoa</taxon>
        <taxon>Spiralia</taxon>
        <taxon>Lophotrochozoa</taxon>
        <taxon>Mollusca</taxon>
        <taxon>Gastropoda</taxon>
        <taxon>Heterobranchia</taxon>
        <taxon>Euthyneura</taxon>
        <taxon>Panpulmonata</taxon>
        <taxon>Hygrophila</taxon>
        <taxon>Lymnaeoidea</taxon>
        <taxon>Planorbidae</taxon>
        <taxon>Biomphalaria</taxon>
    </lineage>
</organism>
<name>A0AAD8B3M4_BIOPF</name>
<dbReference type="EMBL" id="JASAOG010000151">
    <property type="protein sequence ID" value="KAK0047398.1"/>
    <property type="molecule type" value="Genomic_DNA"/>
</dbReference>
<evidence type="ECO:0000313" key="1">
    <source>
        <dbReference type="EMBL" id="KAK0047398.1"/>
    </source>
</evidence>
<gene>
    <name evidence="1" type="ORF">Bpfe_023105</name>
</gene>
<keyword evidence="2" id="KW-1185">Reference proteome</keyword>
<dbReference type="AlphaFoldDB" id="A0AAD8B3M4"/>
<dbReference type="Proteomes" id="UP001233172">
    <property type="component" value="Unassembled WGS sequence"/>
</dbReference>
<comment type="caution">
    <text evidence="1">The sequence shown here is derived from an EMBL/GenBank/DDBJ whole genome shotgun (WGS) entry which is preliminary data.</text>
</comment>
<sequence length="107" mass="11995">MLAISSEAMLAIPGETMLAIPGEAMLAIPSEEMLVIPSEAMELSNYKLHLIMMVITCVRITKEERSVKGEKRDAVQCKNKVNQVHFGDGRNRKYLKHDLLSVELARI</sequence>
<protein>
    <submittedName>
        <fullName evidence="1">Uncharacterized protein</fullName>
    </submittedName>
</protein>
<evidence type="ECO:0000313" key="2">
    <source>
        <dbReference type="Proteomes" id="UP001233172"/>
    </source>
</evidence>
<reference evidence="1" key="2">
    <citation type="submission" date="2023-04" db="EMBL/GenBank/DDBJ databases">
        <authorList>
            <person name="Bu L."/>
            <person name="Lu L."/>
            <person name="Laidemitt M.R."/>
            <person name="Zhang S.M."/>
            <person name="Mutuku M."/>
            <person name="Mkoji G."/>
            <person name="Steinauer M."/>
            <person name="Loker E.S."/>
        </authorList>
    </citation>
    <scope>NUCLEOTIDE SEQUENCE</scope>
    <source>
        <strain evidence="1">KasaAsao</strain>
        <tissue evidence="1">Whole Snail</tissue>
    </source>
</reference>
<reference evidence="1" key="1">
    <citation type="journal article" date="2023" name="PLoS Negl. Trop. Dis.">
        <title>A genome sequence for Biomphalaria pfeifferi, the major vector snail for the human-infecting parasite Schistosoma mansoni.</title>
        <authorList>
            <person name="Bu L."/>
            <person name="Lu L."/>
            <person name="Laidemitt M.R."/>
            <person name="Zhang S.M."/>
            <person name="Mutuku M."/>
            <person name="Mkoji G."/>
            <person name="Steinauer M."/>
            <person name="Loker E.S."/>
        </authorList>
    </citation>
    <scope>NUCLEOTIDE SEQUENCE</scope>
    <source>
        <strain evidence="1">KasaAsao</strain>
    </source>
</reference>
<proteinExistence type="predicted"/>